<dbReference type="AlphaFoldDB" id="G4CR25"/>
<dbReference type="GO" id="GO:0004047">
    <property type="term" value="F:aminomethyltransferase activity"/>
    <property type="evidence" value="ECO:0007669"/>
    <property type="project" value="UniProtKB-EC"/>
</dbReference>
<name>G4CR25_9NEIS</name>
<dbReference type="HOGENOM" id="CLU_3063901_0_0_4"/>
<comment type="caution">
    <text evidence="1">The sequence shown here is derived from an EMBL/GenBank/DDBJ whole genome shotgun (WGS) entry which is preliminary data.</text>
</comment>
<accession>G4CR25</accession>
<organism evidence="1 2">
    <name type="scientific">Neisseria wadsworthii 9715</name>
    <dbReference type="NCBI Taxonomy" id="1030841"/>
    <lineage>
        <taxon>Bacteria</taxon>
        <taxon>Pseudomonadati</taxon>
        <taxon>Pseudomonadota</taxon>
        <taxon>Betaproteobacteria</taxon>
        <taxon>Neisseriales</taxon>
        <taxon>Neisseriaceae</taxon>
        <taxon>Neisseria</taxon>
    </lineage>
</organism>
<keyword evidence="1" id="KW-0808">Transferase</keyword>
<reference evidence="1 2" key="1">
    <citation type="submission" date="2011-06" db="EMBL/GenBank/DDBJ databases">
        <authorList>
            <person name="Muzny D."/>
            <person name="Qin X."/>
            <person name="Deng J."/>
            <person name="Jiang H."/>
            <person name="Liu Y."/>
            <person name="Qu J."/>
            <person name="Song X.-Z."/>
            <person name="Zhang L."/>
            <person name="Thornton R."/>
            <person name="Coyle M."/>
            <person name="Francisco L."/>
            <person name="Jackson L."/>
            <person name="Javaid M."/>
            <person name="Korchina V."/>
            <person name="Kovar C."/>
            <person name="Mata R."/>
            <person name="Mathew T."/>
            <person name="Ngo R."/>
            <person name="Nguyen L."/>
            <person name="Nguyen N."/>
            <person name="Okwuonu G."/>
            <person name="Ongeri F."/>
            <person name="Pham C."/>
            <person name="Simmons D."/>
            <person name="Wilczek-Boney K."/>
            <person name="Hale W."/>
            <person name="Jakkamsetti A."/>
            <person name="Pham P."/>
            <person name="Ruth R."/>
            <person name="San Lucas F."/>
            <person name="Warren J."/>
            <person name="Zhang J."/>
            <person name="Zhao Z."/>
            <person name="Zhou C."/>
            <person name="Zhu D."/>
            <person name="Lee S."/>
            <person name="Bess C."/>
            <person name="Blankenburg K."/>
            <person name="Forbes L."/>
            <person name="Fu Q."/>
            <person name="Gubbala S."/>
            <person name="Hirani K."/>
            <person name="Jayaseelan J.C."/>
            <person name="Lara F."/>
            <person name="Munidasa M."/>
            <person name="Palculict T."/>
            <person name="Patil S."/>
            <person name="Pu L.-L."/>
            <person name="Saada N."/>
            <person name="Tang L."/>
            <person name="Weissenberger G."/>
            <person name="Zhu Y."/>
            <person name="Hemphill L."/>
            <person name="Shang Y."/>
            <person name="Youmans B."/>
            <person name="Ayvaz T."/>
            <person name="Ross M."/>
            <person name="Santibanez J."/>
            <person name="Aqrawi P."/>
            <person name="Gross S."/>
            <person name="Joshi V."/>
            <person name="Fowler G."/>
            <person name="Nazareth L."/>
            <person name="Reid J."/>
            <person name="Worley K."/>
            <person name="Petrosino J."/>
            <person name="Highlander S."/>
            <person name="Gibbs R."/>
        </authorList>
    </citation>
    <scope>NUCLEOTIDE SEQUENCE [LARGE SCALE GENOMIC DNA]</scope>
    <source>
        <strain evidence="1 2">9715</strain>
    </source>
</reference>
<sequence>MKQCLSERFRQALFLKHVATKYITVYKTRINIIMLTISYKVNLYKIISFKSVI</sequence>
<dbReference type="EMBL" id="AGAZ01000057">
    <property type="protein sequence ID" value="EGZ45585.1"/>
    <property type="molecule type" value="Genomic_DNA"/>
</dbReference>
<dbReference type="STRING" id="1030841.HMPREF9370_1535"/>
<proteinExistence type="predicted"/>
<evidence type="ECO:0000313" key="2">
    <source>
        <dbReference type="Proteomes" id="UP000005336"/>
    </source>
</evidence>
<evidence type="ECO:0000313" key="1">
    <source>
        <dbReference type="EMBL" id="EGZ45585.1"/>
    </source>
</evidence>
<dbReference type="Proteomes" id="UP000005336">
    <property type="component" value="Unassembled WGS sequence"/>
</dbReference>
<gene>
    <name evidence="1" type="primary">gcvH</name>
    <name evidence="1" type="ORF">HMPREF9370_1535</name>
</gene>
<protein>
    <submittedName>
        <fullName evidence="1">Glycine cleavage system H protein</fullName>
        <ecNumber evidence="1">2.1.2.10</ecNumber>
    </submittedName>
</protein>
<dbReference type="PATRIC" id="fig|1030841.3.peg.1516"/>
<keyword evidence="2" id="KW-1185">Reference proteome</keyword>
<dbReference type="EC" id="2.1.2.10" evidence="1"/>